<sequence>MGGERVFDVVVVGGGHNGLTAASVLARRGLSVALLEASERLGGLAASYSPWPGFTAPFGAYVLGLYPKWLMREAGIEGRVRLLPKDPGMTVVLGEGRALRVYGDARRTSREFSRVSPADGEAYLRWARLWGALGVLLEEVYSHPPLSPREVVEHAYRAARTPLVGRIVEEALEAAQWMLTAPAARILGEWFESWEARAALVEDALVGEMAAPSTPGTGIVLAHHYLGVSTGRRGEWAYVKGGMGRLIHALAEAAREAGASIETGARVSEVLVENGRAVGVRTWDGRVYRARKAVLWAASIKTLPSVVELDRGLARRIGALESAGASSKIVLAAREPLKPAEEYRWLGEDLYTSSVITMPGMEYAEKAYGEAISRGVSREPWLSVNVLNRVDPGLAPEGWILASIFLQYTWRPARSWGEEDKSEVAERGLGVLESVFTLPREGVRVEVLTPRDYEGLGNPGGSIFHISMRLDQLYSSRPLPEASGYTLPGVERLYLASASSHPGGGVSGLPGWLASRRLLEDLGVEKPRRLSLEKLALKMARSAREMLGR</sequence>
<protein>
    <recommendedName>
        <fullName evidence="3">Pyridine nucleotide-disulfide oxidoreductase domain-containing protein 2</fullName>
    </recommendedName>
</protein>
<evidence type="ECO:0000259" key="4">
    <source>
        <dbReference type="Pfam" id="PF01593"/>
    </source>
</evidence>
<dbReference type="InterPro" id="IPR036188">
    <property type="entry name" value="FAD/NAD-bd_sf"/>
</dbReference>
<comment type="caution">
    <text evidence="5">The sequence shown here is derived from an EMBL/GenBank/DDBJ whole genome shotgun (WGS) entry which is preliminary data.</text>
</comment>
<dbReference type="RefSeq" id="WP_131159961.1">
    <property type="nucleotide sequence ID" value="NZ_BDMD01000036.1"/>
</dbReference>
<proteinExistence type="predicted"/>
<dbReference type="PANTHER" id="PTHR10668:SF103">
    <property type="entry name" value="PYRIDINE NUCLEOTIDE-DISULFIDE OXIDOREDUCTASE DOMAIN-CONTAINING PROTEIN 2"/>
    <property type="match status" value="1"/>
</dbReference>
<gene>
    <name evidence="5" type="ORF">apy_06650</name>
</gene>
<dbReference type="Proteomes" id="UP000291213">
    <property type="component" value="Unassembled WGS sequence"/>
</dbReference>
<dbReference type="SUPFAM" id="SSF51905">
    <property type="entry name" value="FAD/NAD(P)-binding domain"/>
    <property type="match status" value="1"/>
</dbReference>
<dbReference type="PANTHER" id="PTHR10668">
    <property type="entry name" value="PHYTOENE DEHYDROGENASE"/>
    <property type="match status" value="1"/>
</dbReference>
<dbReference type="GO" id="GO:0016491">
    <property type="term" value="F:oxidoreductase activity"/>
    <property type="evidence" value="ECO:0007669"/>
    <property type="project" value="InterPro"/>
</dbReference>
<feature type="domain" description="Amine oxidase" evidence="4">
    <location>
        <begin position="18"/>
        <end position="507"/>
    </location>
</feature>
<evidence type="ECO:0000313" key="6">
    <source>
        <dbReference type="Proteomes" id="UP000291213"/>
    </source>
</evidence>
<evidence type="ECO:0000256" key="3">
    <source>
        <dbReference type="ARBA" id="ARBA00040298"/>
    </source>
</evidence>
<evidence type="ECO:0000256" key="1">
    <source>
        <dbReference type="ARBA" id="ARBA00037217"/>
    </source>
</evidence>
<dbReference type="OrthoDB" id="11867at2157"/>
<organism evidence="5 6">
    <name type="scientific">Aeropyrum pernix</name>
    <dbReference type="NCBI Taxonomy" id="56636"/>
    <lineage>
        <taxon>Archaea</taxon>
        <taxon>Thermoproteota</taxon>
        <taxon>Thermoprotei</taxon>
        <taxon>Desulfurococcales</taxon>
        <taxon>Desulfurococcaceae</taxon>
        <taxon>Aeropyrum</taxon>
    </lineage>
</organism>
<evidence type="ECO:0000256" key="2">
    <source>
        <dbReference type="ARBA" id="ARBA00038825"/>
    </source>
</evidence>
<dbReference type="Pfam" id="PF01593">
    <property type="entry name" value="Amino_oxidase"/>
    <property type="match status" value="1"/>
</dbReference>
<dbReference type="Gene3D" id="3.50.50.60">
    <property type="entry name" value="FAD/NAD(P)-binding domain"/>
    <property type="match status" value="2"/>
</dbReference>
<comment type="function">
    <text evidence="1">Probable oxidoreductase that may play a role as regulator of mitochondrial function.</text>
</comment>
<reference evidence="5 6" key="1">
    <citation type="submission" date="2017-02" db="EMBL/GenBank/DDBJ databases">
        <title>isolation and characterization of a novel temperate virus Aeropyrum globular virus 1 infecting hyperthermophilic archaeon Aeropyrum.</title>
        <authorList>
            <person name="Yumiya M."/>
            <person name="Yoshida T."/>
            <person name="Sako Y."/>
        </authorList>
    </citation>
    <scope>NUCLEOTIDE SEQUENCE [LARGE SCALE GENOMIC DNA]</scope>
    <source>
        <strain evidence="5 6">YK1-12-2013</strain>
    </source>
</reference>
<name>A0A401H976_AERPX</name>
<accession>A0A401H976</accession>
<dbReference type="InterPro" id="IPR002937">
    <property type="entry name" value="Amino_oxidase"/>
</dbReference>
<dbReference type="EMBL" id="BDMD01000036">
    <property type="protein sequence ID" value="GBF08940.1"/>
    <property type="molecule type" value="Genomic_DNA"/>
</dbReference>
<evidence type="ECO:0000313" key="5">
    <source>
        <dbReference type="EMBL" id="GBF08940.1"/>
    </source>
</evidence>
<comment type="subunit">
    <text evidence="2">Interacts with COX5B; this interaction may contribute to localize PYROXD2 to the inner face of the inner mitochondrial membrane.</text>
</comment>
<dbReference type="AlphaFoldDB" id="A0A401H976"/>